<dbReference type="PROSITE" id="PS50127">
    <property type="entry name" value="UBC_2"/>
    <property type="match status" value="1"/>
</dbReference>
<dbReference type="EMBL" id="CAFZ01000571">
    <property type="protein sequence ID" value="CCA75985.1"/>
    <property type="molecule type" value="Genomic_DNA"/>
</dbReference>
<evidence type="ECO:0000313" key="2">
    <source>
        <dbReference type="EMBL" id="CCA75985.1"/>
    </source>
</evidence>
<sequence>MKIRYDLTRLWNISAKVRRLQKEIADADLRADMASSITIELVDDPPLHLLGTFIGPPNRPYKGGTYRVDIGIPQTYPFSSPNFDKTLSSKRFLCVWRHLPRYSQDAWSPVLTLKSTIVSLQGLLCSPEPTDPQGAEVAKH</sequence>
<evidence type="ECO:0000313" key="3">
    <source>
        <dbReference type="Proteomes" id="UP000007148"/>
    </source>
</evidence>
<dbReference type="PANTHER" id="PTHR24068">
    <property type="entry name" value="UBIQUITIN-CONJUGATING ENZYME E2"/>
    <property type="match status" value="1"/>
</dbReference>
<dbReference type="Gene3D" id="3.10.110.10">
    <property type="entry name" value="Ubiquitin Conjugating Enzyme"/>
    <property type="match status" value="1"/>
</dbReference>
<organism evidence="2 3">
    <name type="scientific">Serendipita indica (strain DSM 11827)</name>
    <name type="common">Root endophyte fungus</name>
    <name type="synonym">Piriformospora indica</name>
    <dbReference type="NCBI Taxonomy" id="1109443"/>
    <lineage>
        <taxon>Eukaryota</taxon>
        <taxon>Fungi</taxon>
        <taxon>Dikarya</taxon>
        <taxon>Basidiomycota</taxon>
        <taxon>Agaricomycotina</taxon>
        <taxon>Agaricomycetes</taxon>
        <taxon>Sebacinales</taxon>
        <taxon>Serendipitaceae</taxon>
        <taxon>Serendipita</taxon>
    </lineage>
</organism>
<protein>
    <submittedName>
        <fullName evidence="2">Probable UBC1-E2 ubiquitin-conjugating enzyme</fullName>
    </submittedName>
</protein>
<dbReference type="Pfam" id="PF00179">
    <property type="entry name" value="UQ_con"/>
    <property type="match status" value="1"/>
</dbReference>
<dbReference type="eggNOG" id="KOG0418">
    <property type="taxonomic scope" value="Eukaryota"/>
</dbReference>
<feature type="domain" description="UBC core" evidence="1">
    <location>
        <begin position="15"/>
        <end position="140"/>
    </location>
</feature>
<reference evidence="2 3" key="1">
    <citation type="journal article" date="2011" name="PLoS Pathog.">
        <title>Endophytic Life Strategies Decoded by Genome and Transcriptome Analyses of the Mutualistic Root Symbiont Piriformospora indica.</title>
        <authorList>
            <person name="Zuccaro A."/>
            <person name="Lahrmann U."/>
            <person name="Guldener U."/>
            <person name="Langen G."/>
            <person name="Pfiffi S."/>
            <person name="Biedenkopf D."/>
            <person name="Wong P."/>
            <person name="Samans B."/>
            <person name="Grimm C."/>
            <person name="Basiewicz M."/>
            <person name="Murat C."/>
            <person name="Martin F."/>
            <person name="Kogel K.H."/>
        </authorList>
    </citation>
    <scope>NUCLEOTIDE SEQUENCE [LARGE SCALE GENOMIC DNA]</scope>
    <source>
        <strain evidence="2 3">DSM 11827</strain>
    </source>
</reference>
<dbReference type="AlphaFoldDB" id="G4TXE2"/>
<dbReference type="InterPro" id="IPR016135">
    <property type="entry name" value="UBQ-conjugating_enzyme/RWD"/>
</dbReference>
<keyword evidence="3" id="KW-1185">Reference proteome</keyword>
<dbReference type="SMART" id="SM00212">
    <property type="entry name" value="UBCc"/>
    <property type="match status" value="1"/>
</dbReference>
<proteinExistence type="predicted"/>
<comment type="caution">
    <text evidence="2">The sequence shown here is derived from an EMBL/GenBank/DDBJ whole genome shotgun (WGS) entry which is preliminary data.</text>
</comment>
<name>G4TXE2_SERID</name>
<dbReference type="HOGENOM" id="CLU_030988_13_1_1"/>
<dbReference type="InterPro" id="IPR000608">
    <property type="entry name" value="UBC"/>
</dbReference>
<dbReference type="STRING" id="1109443.G4TXE2"/>
<evidence type="ECO:0000259" key="1">
    <source>
        <dbReference type="PROSITE" id="PS50127"/>
    </source>
</evidence>
<dbReference type="SUPFAM" id="SSF54495">
    <property type="entry name" value="UBC-like"/>
    <property type="match status" value="1"/>
</dbReference>
<gene>
    <name evidence="2" type="ORF">PIIN_09985</name>
</gene>
<dbReference type="InParanoid" id="G4TXE2"/>
<dbReference type="Proteomes" id="UP000007148">
    <property type="component" value="Unassembled WGS sequence"/>
</dbReference>
<accession>G4TXE2</accession>
<dbReference type="OrthoDB" id="9993688at2759"/>